<name>A0A915IZC0_ROMCU</name>
<dbReference type="Proteomes" id="UP000887565">
    <property type="component" value="Unplaced"/>
</dbReference>
<protein>
    <submittedName>
        <fullName evidence="3">Uncharacterized protein</fullName>
    </submittedName>
</protein>
<keyword evidence="2" id="KW-1185">Reference proteome</keyword>
<dbReference type="WBParaSite" id="nRc.2.0.1.t19184-RA">
    <property type="protein sequence ID" value="nRc.2.0.1.t19184-RA"/>
    <property type="gene ID" value="nRc.2.0.1.g19184"/>
</dbReference>
<feature type="region of interest" description="Disordered" evidence="1">
    <location>
        <begin position="40"/>
        <end position="76"/>
    </location>
</feature>
<evidence type="ECO:0000313" key="2">
    <source>
        <dbReference type="Proteomes" id="UP000887565"/>
    </source>
</evidence>
<evidence type="ECO:0000256" key="1">
    <source>
        <dbReference type="SAM" id="MobiDB-lite"/>
    </source>
</evidence>
<reference evidence="3" key="1">
    <citation type="submission" date="2022-11" db="UniProtKB">
        <authorList>
            <consortium name="WormBaseParasite"/>
        </authorList>
    </citation>
    <scope>IDENTIFICATION</scope>
</reference>
<dbReference type="AlphaFoldDB" id="A0A915IZC0"/>
<proteinExistence type="predicted"/>
<feature type="compositionally biased region" description="Basic and acidic residues" evidence="1">
    <location>
        <begin position="50"/>
        <end position="60"/>
    </location>
</feature>
<accession>A0A915IZC0</accession>
<evidence type="ECO:0000313" key="3">
    <source>
        <dbReference type="WBParaSite" id="nRc.2.0.1.t19184-RA"/>
    </source>
</evidence>
<organism evidence="2 3">
    <name type="scientific">Romanomermis culicivorax</name>
    <name type="common">Nematode worm</name>
    <dbReference type="NCBI Taxonomy" id="13658"/>
    <lineage>
        <taxon>Eukaryota</taxon>
        <taxon>Metazoa</taxon>
        <taxon>Ecdysozoa</taxon>
        <taxon>Nematoda</taxon>
        <taxon>Enoplea</taxon>
        <taxon>Dorylaimia</taxon>
        <taxon>Mermithida</taxon>
        <taxon>Mermithoidea</taxon>
        <taxon>Mermithidae</taxon>
        <taxon>Romanomermis</taxon>
    </lineage>
</organism>
<sequence length="127" mass="14137">MGVVPISLRELLKGARGIVGFAVSCDLTAMTNVNIRFTDERKLATPSSESTKRNLEEKMSTKSLKPQPKKPKVTGAALCPIQTKETRAAEEIENFCKCRPKRRISSIQNHRHPIAISRRLTTFDTAS</sequence>